<dbReference type="InterPro" id="IPR028299">
    <property type="entry name" value="ClpA/B_CS2"/>
</dbReference>
<dbReference type="CDD" id="cd19499">
    <property type="entry name" value="RecA-like_ClpB_Hsp104-like"/>
    <property type="match status" value="1"/>
</dbReference>
<evidence type="ECO:0000259" key="5">
    <source>
        <dbReference type="SMART" id="SM00382"/>
    </source>
</evidence>
<dbReference type="InterPro" id="IPR003959">
    <property type="entry name" value="ATPase_AAA_core"/>
</dbReference>
<reference evidence="6" key="1">
    <citation type="journal article" date="2018" name="Int. J. Parasitol.">
        <title>Insights into the evolution and drug susceptibility of Babesia duncani from the sequence of its mitochondrial and apicoplast genomes.</title>
        <authorList>
            <person name="Virji A.Z."/>
            <person name="Thekkiniath J."/>
            <person name="Ma W."/>
            <person name="Lawres L."/>
            <person name="Knight J."/>
            <person name="Swei A."/>
            <person name="Roch K.L."/>
            <person name="Ben Mamoun C."/>
        </authorList>
    </citation>
    <scope>NUCLEOTIDE SEQUENCE</scope>
    <source>
        <strain evidence="6">WA-1</strain>
    </source>
</reference>
<dbReference type="PANTHER" id="PTHR11638">
    <property type="entry name" value="ATP-DEPENDENT CLP PROTEASE"/>
    <property type="match status" value="1"/>
</dbReference>
<keyword evidence="4" id="KW-0472">Membrane</keyword>
<dbReference type="GO" id="GO:0006508">
    <property type="term" value="P:proteolysis"/>
    <property type="evidence" value="ECO:0007669"/>
    <property type="project" value="UniProtKB-KW"/>
</dbReference>
<evidence type="ECO:0000256" key="3">
    <source>
        <dbReference type="ARBA" id="ARBA00023186"/>
    </source>
</evidence>
<dbReference type="PANTHER" id="PTHR11638:SF18">
    <property type="entry name" value="HEAT SHOCK PROTEIN 104"/>
    <property type="match status" value="1"/>
</dbReference>
<sequence>MIKFIYFLNNKRFLFYIYEKYRSLKYLDIFSYFIDVLKKLNTPNYKILLNIEKLIEVFIKLNKKTIYILDIAPIYNFNKFLKFIKFFFKFKYNYNIYKLIEKKLLEEINININDLKNLEIIYTNNKIILIFSSIILFLTILINNNNKFNNFKKFFNNFNIYIVILDNSFSSFFINEYIKNNNLKYKVIFKDCKLSSYTNTLAILRNVDNLSLKKFIDFKIDNNNIFNIDYINYINIILPYLSNLIFKVNETNIYNIIKYFKRKLYNQDELINLIFGFIKSMHMKKESKKPIKSWLLCGPSGTGKTELAKILAHILFKSNKQLIRFNMSEYMEAHSVSKLIGSPPGYVGYGEKGEFISKLQSDSSYIILFDEIEKAHSSIYDLMLQILDEGRLTLSNQEIISFDKTFIIFTSNLGFSNNSMIRYDNNYNNNILKSIENYFRPEFLNRLNDIIIFKPIDNFSYYFILDKFIRELTIKYKFNSIYLNSLKFELIKYNYNSLYGLRPLKRNNENIFYKFIIYNSLLNKYYFYYRSNLLYNLSTSNIICKYTPYIYI</sequence>
<keyword evidence="6" id="KW-0645">Protease</keyword>
<dbReference type="VEuPathDB" id="PiroplasmaDB:BdWA1_001054"/>
<dbReference type="GO" id="GO:0005524">
    <property type="term" value="F:ATP binding"/>
    <property type="evidence" value="ECO:0007669"/>
    <property type="project" value="UniProtKB-KW"/>
</dbReference>
<feature type="transmembrane region" description="Helical" evidence="4">
    <location>
        <begin position="127"/>
        <end position="146"/>
    </location>
</feature>
<dbReference type="InterPro" id="IPR001270">
    <property type="entry name" value="ClpA/B"/>
</dbReference>
<accession>A0A385GNK4</accession>
<dbReference type="GO" id="GO:0008233">
    <property type="term" value="F:peptidase activity"/>
    <property type="evidence" value="ECO:0007669"/>
    <property type="project" value="UniProtKB-KW"/>
</dbReference>
<dbReference type="PRINTS" id="PR00300">
    <property type="entry name" value="CLPPROTEASEA"/>
</dbReference>
<evidence type="ECO:0000256" key="4">
    <source>
        <dbReference type="SAM" id="Phobius"/>
    </source>
</evidence>
<evidence type="ECO:0000313" key="6">
    <source>
        <dbReference type="EMBL" id="AXX76224.1"/>
    </source>
</evidence>
<dbReference type="GO" id="GO:0016887">
    <property type="term" value="F:ATP hydrolysis activity"/>
    <property type="evidence" value="ECO:0007669"/>
    <property type="project" value="InterPro"/>
</dbReference>
<dbReference type="SUPFAM" id="SSF52540">
    <property type="entry name" value="P-loop containing nucleoside triphosphate hydrolases"/>
    <property type="match status" value="1"/>
</dbReference>
<dbReference type="InterPro" id="IPR050130">
    <property type="entry name" value="ClpA_ClpB"/>
</dbReference>
<dbReference type="PROSITE" id="PS00871">
    <property type="entry name" value="CLPAB_2"/>
    <property type="match status" value="1"/>
</dbReference>
<dbReference type="InterPro" id="IPR027417">
    <property type="entry name" value="P-loop_NTPase"/>
</dbReference>
<dbReference type="GO" id="GO:0034605">
    <property type="term" value="P:cellular response to heat"/>
    <property type="evidence" value="ECO:0007669"/>
    <property type="project" value="TreeGrafter"/>
</dbReference>
<keyword evidence="4" id="KW-1133">Transmembrane helix</keyword>
<keyword evidence="1" id="KW-0547">Nucleotide-binding</keyword>
<dbReference type="EMBL" id="MH107388">
    <property type="protein sequence ID" value="AXX76224.1"/>
    <property type="molecule type" value="Genomic_DNA"/>
</dbReference>
<dbReference type="GO" id="GO:0005737">
    <property type="term" value="C:cytoplasm"/>
    <property type="evidence" value="ECO:0007669"/>
    <property type="project" value="TreeGrafter"/>
</dbReference>
<proteinExistence type="predicted"/>
<keyword evidence="2" id="KW-0067">ATP-binding</keyword>
<gene>
    <name evidence="6" type="primary">CLpP1</name>
</gene>
<dbReference type="Pfam" id="PF07724">
    <property type="entry name" value="AAA_2"/>
    <property type="match status" value="1"/>
</dbReference>
<dbReference type="InterPro" id="IPR003593">
    <property type="entry name" value="AAA+_ATPase"/>
</dbReference>
<dbReference type="Gene3D" id="3.40.50.300">
    <property type="entry name" value="P-loop containing nucleotide triphosphate hydrolases"/>
    <property type="match status" value="1"/>
</dbReference>
<keyword evidence="3" id="KW-0143">Chaperone</keyword>
<protein>
    <submittedName>
        <fullName evidence="6">ATP-dependent Clp protease 1</fullName>
    </submittedName>
</protein>
<feature type="domain" description="AAA+ ATPase" evidence="5">
    <location>
        <begin position="290"/>
        <end position="457"/>
    </location>
</feature>
<name>A0A385GNK4_9APIC</name>
<organism evidence="6">
    <name type="scientific">Babesia duncani</name>
    <dbReference type="NCBI Taxonomy" id="323732"/>
    <lineage>
        <taxon>Eukaryota</taxon>
        <taxon>Sar</taxon>
        <taxon>Alveolata</taxon>
        <taxon>Apicomplexa</taxon>
        <taxon>Aconoidasida</taxon>
        <taxon>Piroplasmida</taxon>
        <taxon>Babesiidae</taxon>
        <taxon>Babesia</taxon>
    </lineage>
</organism>
<keyword evidence="6" id="KW-0378">Hydrolase</keyword>
<keyword evidence="4" id="KW-0812">Transmembrane</keyword>
<evidence type="ECO:0000256" key="1">
    <source>
        <dbReference type="ARBA" id="ARBA00022741"/>
    </source>
</evidence>
<feature type="transmembrane region" description="Helical" evidence="4">
    <location>
        <begin position="158"/>
        <end position="178"/>
    </location>
</feature>
<evidence type="ECO:0000256" key="2">
    <source>
        <dbReference type="ARBA" id="ARBA00022840"/>
    </source>
</evidence>
<dbReference type="AlphaFoldDB" id="A0A385GNK4"/>
<dbReference type="SMART" id="SM00382">
    <property type="entry name" value="AAA"/>
    <property type="match status" value="1"/>
</dbReference>